<evidence type="ECO:0000313" key="2">
    <source>
        <dbReference type="EMBL" id="KNC71938.1"/>
    </source>
</evidence>
<accession>A0A0L0F707</accession>
<feature type="region of interest" description="Disordered" evidence="1">
    <location>
        <begin position="1"/>
        <end position="34"/>
    </location>
</feature>
<feature type="non-terminal residue" evidence="2">
    <location>
        <position position="1"/>
    </location>
</feature>
<sequence>DTGDTHIYPQPLNRRSNDTTTQRSDTATDGDADGVPGVVLFTSYRLLFVSRDNPSMMGIAMSAK</sequence>
<reference evidence="2 3" key="1">
    <citation type="submission" date="2011-02" db="EMBL/GenBank/DDBJ databases">
        <title>The Genome Sequence of Sphaeroforma arctica JP610.</title>
        <authorList>
            <consortium name="The Broad Institute Genome Sequencing Platform"/>
            <person name="Russ C."/>
            <person name="Cuomo C."/>
            <person name="Young S.K."/>
            <person name="Zeng Q."/>
            <person name="Gargeya S."/>
            <person name="Alvarado L."/>
            <person name="Berlin A."/>
            <person name="Chapman S.B."/>
            <person name="Chen Z."/>
            <person name="Freedman E."/>
            <person name="Gellesch M."/>
            <person name="Goldberg J."/>
            <person name="Griggs A."/>
            <person name="Gujja S."/>
            <person name="Heilman E."/>
            <person name="Heiman D."/>
            <person name="Howarth C."/>
            <person name="Mehta T."/>
            <person name="Neiman D."/>
            <person name="Pearson M."/>
            <person name="Roberts A."/>
            <person name="Saif S."/>
            <person name="Shea T."/>
            <person name="Shenoy N."/>
            <person name="Sisk P."/>
            <person name="Stolte C."/>
            <person name="Sykes S."/>
            <person name="White J."/>
            <person name="Yandava C."/>
            <person name="Burger G."/>
            <person name="Gray M.W."/>
            <person name="Holland P.W.H."/>
            <person name="King N."/>
            <person name="Lang F.B.F."/>
            <person name="Roger A.J."/>
            <person name="Ruiz-Trillo I."/>
            <person name="Haas B."/>
            <person name="Nusbaum C."/>
            <person name="Birren B."/>
        </authorList>
    </citation>
    <scope>NUCLEOTIDE SEQUENCE [LARGE SCALE GENOMIC DNA]</scope>
    <source>
        <strain evidence="2 3">JP610</strain>
    </source>
</reference>
<dbReference type="RefSeq" id="XP_014145840.1">
    <property type="nucleotide sequence ID" value="XM_014290365.1"/>
</dbReference>
<keyword evidence="3" id="KW-1185">Reference proteome</keyword>
<feature type="compositionally biased region" description="Polar residues" evidence="1">
    <location>
        <begin position="18"/>
        <end position="27"/>
    </location>
</feature>
<dbReference type="Proteomes" id="UP000054560">
    <property type="component" value="Unassembled WGS sequence"/>
</dbReference>
<protein>
    <submittedName>
        <fullName evidence="2">Uncharacterized protein</fullName>
    </submittedName>
</protein>
<dbReference type="AlphaFoldDB" id="A0A0L0F707"/>
<evidence type="ECO:0000256" key="1">
    <source>
        <dbReference type="SAM" id="MobiDB-lite"/>
    </source>
</evidence>
<evidence type="ECO:0000313" key="3">
    <source>
        <dbReference type="Proteomes" id="UP000054560"/>
    </source>
</evidence>
<proteinExistence type="predicted"/>
<dbReference type="GeneID" id="25916024"/>
<gene>
    <name evidence="2" type="ORF">SARC_15520</name>
</gene>
<name>A0A0L0F707_9EUKA</name>
<organism evidence="2 3">
    <name type="scientific">Sphaeroforma arctica JP610</name>
    <dbReference type="NCBI Taxonomy" id="667725"/>
    <lineage>
        <taxon>Eukaryota</taxon>
        <taxon>Ichthyosporea</taxon>
        <taxon>Ichthyophonida</taxon>
        <taxon>Sphaeroforma</taxon>
    </lineage>
</organism>
<dbReference type="EMBL" id="KQ247840">
    <property type="protein sequence ID" value="KNC71938.1"/>
    <property type="molecule type" value="Genomic_DNA"/>
</dbReference>